<keyword evidence="2" id="KW-1185">Reference proteome</keyword>
<gene>
    <name evidence="1" type="ORF">JKV55_01000</name>
</gene>
<comment type="caution">
    <text evidence="1">The sequence shown here is derived from an EMBL/GenBank/DDBJ whole genome shotgun (WGS) entry which is preliminary data.</text>
</comment>
<name>A0ABS1QM15_9GAMM</name>
<protein>
    <recommendedName>
        <fullName evidence="3">LysR substrate-binding domain-containing protein</fullName>
    </recommendedName>
</protein>
<dbReference type="Gene3D" id="3.40.190.10">
    <property type="entry name" value="Periplasmic binding protein-like II"/>
    <property type="match status" value="1"/>
</dbReference>
<proteinExistence type="predicted"/>
<dbReference type="RefSeq" id="WP_202081883.1">
    <property type="nucleotide sequence ID" value="NZ_JAERTZ010000002.1"/>
</dbReference>
<dbReference type="EMBL" id="JAERTZ010000002">
    <property type="protein sequence ID" value="MBL1375909.1"/>
    <property type="molecule type" value="Genomic_DNA"/>
</dbReference>
<evidence type="ECO:0008006" key="3">
    <source>
        <dbReference type="Google" id="ProtNLM"/>
    </source>
</evidence>
<sequence>MQQADNILLNINLVNIGMGCSILPTYITPIGQENVVLKPMKPELPL</sequence>
<organism evidence="1 2">
    <name type="scientific">Zobellella iuensis</name>
    <dbReference type="NCBI Taxonomy" id="2803811"/>
    <lineage>
        <taxon>Bacteria</taxon>
        <taxon>Pseudomonadati</taxon>
        <taxon>Pseudomonadota</taxon>
        <taxon>Gammaproteobacteria</taxon>
        <taxon>Aeromonadales</taxon>
        <taxon>Aeromonadaceae</taxon>
        <taxon>Zobellella</taxon>
    </lineage>
</organism>
<evidence type="ECO:0000313" key="2">
    <source>
        <dbReference type="Proteomes" id="UP000638570"/>
    </source>
</evidence>
<reference evidence="2" key="1">
    <citation type="submission" date="2021-01" db="EMBL/GenBank/DDBJ databases">
        <title>Genome public.</title>
        <authorList>
            <person name="Liu C."/>
            <person name="Sun Q."/>
        </authorList>
    </citation>
    <scope>NUCLEOTIDE SEQUENCE [LARGE SCALE GENOMIC DNA]</scope>
    <source>
        <strain evidence="2">CGMCC 1.18722</strain>
    </source>
</reference>
<evidence type="ECO:0000313" key="1">
    <source>
        <dbReference type="EMBL" id="MBL1375909.1"/>
    </source>
</evidence>
<accession>A0ABS1QM15</accession>
<dbReference type="Proteomes" id="UP000638570">
    <property type="component" value="Unassembled WGS sequence"/>
</dbReference>